<accession>A0A3S4ZYT8</accession>
<keyword evidence="3" id="KW-1185">Reference proteome</keyword>
<evidence type="ECO:0000313" key="2">
    <source>
        <dbReference type="EMBL" id="VEL23145.1"/>
    </source>
</evidence>
<feature type="compositionally biased region" description="Polar residues" evidence="1">
    <location>
        <begin position="128"/>
        <end position="137"/>
    </location>
</feature>
<dbReference type="AlphaFoldDB" id="A0A3S4ZYT8"/>
<feature type="compositionally biased region" description="Basic and acidic residues" evidence="1">
    <location>
        <begin position="116"/>
        <end position="126"/>
    </location>
</feature>
<sequence length="326" mass="36168">MRLNVMRTRFAEGTGRRRRGVDMLRQANKAFAPDRVVVWRESIYGGVNATAMGRMSESNVAGVHVKLLAGRDERARERERERERERGKGRRIGWALVVSVHRVSSITSSARSLLEPADHAPRHLDTPSDANSPTRRSTQLALRQSLITSSSVHTQTECLTHQHGVFCVVHLHLDSFLPFHSISTPLESHFWRRSCVHVCMRSLVRQYIGQVSVSILLHSTAVHLFSLSLSLSFSMPKCVLASMPRMLSLLPTFCRRKMAKCIRVACAGHGSTLLTCSLFVIRPSHTSSSPSLPLSLSRFLPMTHLPTSLGGYGAREVGEGGTRGAD</sequence>
<proteinExistence type="predicted"/>
<comment type="caution">
    <text evidence="2">The sequence shown here is derived from an EMBL/GenBank/DDBJ whole genome shotgun (WGS) entry which is preliminary data.</text>
</comment>
<evidence type="ECO:0000313" key="3">
    <source>
        <dbReference type="Proteomes" id="UP000784294"/>
    </source>
</evidence>
<protein>
    <submittedName>
        <fullName evidence="2">Uncharacterized protein</fullName>
    </submittedName>
</protein>
<name>A0A3S4ZYT8_9PLAT</name>
<organism evidence="2 3">
    <name type="scientific">Protopolystoma xenopodis</name>
    <dbReference type="NCBI Taxonomy" id="117903"/>
    <lineage>
        <taxon>Eukaryota</taxon>
        <taxon>Metazoa</taxon>
        <taxon>Spiralia</taxon>
        <taxon>Lophotrochozoa</taxon>
        <taxon>Platyhelminthes</taxon>
        <taxon>Monogenea</taxon>
        <taxon>Polyopisthocotylea</taxon>
        <taxon>Polystomatidea</taxon>
        <taxon>Polystomatidae</taxon>
        <taxon>Protopolystoma</taxon>
    </lineage>
</organism>
<reference evidence="2" key="1">
    <citation type="submission" date="2018-11" db="EMBL/GenBank/DDBJ databases">
        <authorList>
            <consortium name="Pathogen Informatics"/>
        </authorList>
    </citation>
    <scope>NUCLEOTIDE SEQUENCE</scope>
</reference>
<dbReference type="Proteomes" id="UP000784294">
    <property type="component" value="Unassembled WGS sequence"/>
</dbReference>
<gene>
    <name evidence="2" type="ORF">PXEA_LOCUS16585</name>
</gene>
<dbReference type="EMBL" id="CAAALY010060253">
    <property type="protein sequence ID" value="VEL23145.1"/>
    <property type="molecule type" value="Genomic_DNA"/>
</dbReference>
<feature type="region of interest" description="Disordered" evidence="1">
    <location>
        <begin position="114"/>
        <end position="137"/>
    </location>
</feature>
<evidence type="ECO:0000256" key="1">
    <source>
        <dbReference type="SAM" id="MobiDB-lite"/>
    </source>
</evidence>